<dbReference type="RefSeq" id="WP_087168105.1">
    <property type="nucleotide sequence ID" value="NZ_BSBO01000006.1"/>
</dbReference>
<reference evidence="3 4" key="1">
    <citation type="journal article" date="2023" name="Int. J. Syst. Evol. Microbiol.">
        <title>Sellimonas catena sp. nov., isolated from human faeces.</title>
        <authorList>
            <person name="Hisatomi A."/>
            <person name="Ohkuma M."/>
            <person name="Sakamoto M."/>
        </authorList>
    </citation>
    <scope>NUCLEOTIDE SEQUENCE [LARGE SCALE GENOMIC DNA]</scope>
    <source>
        <strain evidence="3 4">12EGH17</strain>
    </source>
</reference>
<dbReference type="InterPro" id="IPR007214">
    <property type="entry name" value="YbaK/aa-tRNA-synth-assoc-dom"/>
</dbReference>
<comment type="similarity">
    <text evidence="1">Belongs to the PRORSD1 family.</text>
</comment>
<evidence type="ECO:0000313" key="4">
    <source>
        <dbReference type="Proteomes" id="UP001145145"/>
    </source>
</evidence>
<dbReference type="InterPro" id="IPR040285">
    <property type="entry name" value="ProX/PRXD1"/>
</dbReference>
<protein>
    <recommendedName>
        <fullName evidence="2">YbaK/aminoacyl-tRNA synthetase-associated domain-containing protein</fullName>
    </recommendedName>
</protein>
<dbReference type="Gene3D" id="3.90.960.10">
    <property type="entry name" value="YbaK/aminoacyl-tRNA synthetase-associated domain"/>
    <property type="match status" value="1"/>
</dbReference>
<dbReference type="PANTHER" id="PTHR31423:SF3">
    <property type="entry name" value="PROLYL-TRNA SYNTHETASE ASSOCIATED DOMAIN-CONTAINING PROTEIN 1-RELATED"/>
    <property type="match status" value="1"/>
</dbReference>
<dbReference type="AlphaFoldDB" id="A0A9W6C6L0"/>
<name>A0A9W6C6L0_9FIRM</name>
<dbReference type="PANTHER" id="PTHR31423">
    <property type="entry name" value="YBAK DOMAIN-CONTAINING PROTEIN"/>
    <property type="match status" value="1"/>
</dbReference>
<evidence type="ECO:0000259" key="2">
    <source>
        <dbReference type="Pfam" id="PF04073"/>
    </source>
</evidence>
<dbReference type="CDD" id="cd04335">
    <property type="entry name" value="PrdX_deacylase"/>
    <property type="match status" value="1"/>
</dbReference>
<comment type="caution">
    <text evidence="3">The sequence shown here is derived from an EMBL/GenBank/DDBJ whole genome shotgun (WGS) entry which is preliminary data.</text>
</comment>
<dbReference type="InterPro" id="IPR036754">
    <property type="entry name" value="YbaK/aa-tRNA-synt-asso_dom_sf"/>
</dbReference>
<dbReference type="EMBL" id="BSBO01000006">
    <property type="protein sequence ID" value="GLG03647.1"/>
    <property type="molecule type" value="Genomic_DNA"/>
</dbReference>
<gene>
    <name evidence="3" type="ORF">Selli1_08210</name>
</gene>
<dbReference type="Pfam" id="PF04073">
    <property type="entry name" value="tRNA_edit"/>
    <property type="match status" value="1"/>
</dbReference>
<feature type="domain" description="YbaK/aminoacyl-tRNA synthetase-associated" evidence="2">
    <location>
        <begin position="44"/>
        <end position="166"/>
    </location>
</feature>
<evidence type="ECO:0000313" key="3">
    <source>
        <dbReference type="EMBL" id="GLG03647.1"/>
    </source>
</evidence>
<keyword evidence="4" id="KW-1185">Reference proteome</keyword>
<evidence type="ECO:0000256" key="1">
    <source>
        <dbReference type="ARBA" id="ARBA00010201"/>
    </source>
</evidence>
<accession>A0A9W6C6L0</accession>
<dbReference type="SUPFAM" id="SSF55826">
    <property type="entry name" value="YbaK/ProRS associated domain"/>
    <property type="match status" value="1"/>
</dbReference>
<dbReference type="Proteomes" id="UP001145145">
    <property type="component" value="Unassembled WGS sequence"/>
</dbReference>
<proteinExistence type="inferred from homology"/>
<sequence>MSITVHTTHFTERPDYTGRLEKEQRVYDLLEQLHISFEGVDHDTANTIEDCEAVEAELGVKICKNLFLRNRQKTTFYLLMMPGDKKFVTKDLSGQLGISRLSFAEPEFMEEYLDLTPGSASVLGLMNDPDREVNLLIDEDLLKDEYIGCHPCINTSTLKIRTADILNVFLKHTGHRPTLVRL</sequence>
<dbReference type="GO" id="GO:0002161">
    <property type="term" value="F:aminoacyl-tRNA deacylase activity"/>
    <property type="evidence" value="ECO:0007669"/>
    <property type="project" value="InterPro"/>
</dbReference>
<organism evidence="3 4">
    <name type="scientific">Sellimonas catena</name>
    <dbReference type="NCBI Taxonomy" id="2994035"/>
    <lineage>
        <taxon>Bacteria</taxon>
        <taxon>Bacillati</taxon>
        <taxon>Bacillota</taxon>
        <taxon>Clostridia</taxon>
        <taxon>Lachnospirales</taxon>
        <taxon>Lachnospiraceae</taxon>
        <taxon>Sellimonas</taxon>
    </lineage>
</organism>